<evidence type="ECO:0000313" key="2">
    <source>
        <dbReference type="Proteomes" id="UP000425916"/>
    </source>
</evidence>
<dbReference type="OrthoDB" id="9802752at2"/>
<dbReference type="AlphaFoldDB" id="A0A6I5ZSB4"/>
<evidence type="ECO:0000313" key="1">
    <source>
        <dbReference type="EMBL" id="QGP92599.1"/>
    </source>
</evidence>
<dbReference type="Gene3D" id="1.20.120.1870">
    <property type="entry name" value="Fic/DOC protein, Fido domain"/>
    <property type="match status" value="1"/>
</dbReference>
<accession>A0A6I5ZSB4</accession>
<sequence>MEIHRRVIAATGGEYSIRDKNLLESAFMAPLATFGGKDLYPDILTKVAALLYYMV</sequence>
<proteinExistence type="predicted"/>
<dbReference type="Proteomes" id="UP000425916">
    <property type="component" value="Chromosome"/>
</dbReference>
<organism evidence="1 2">
    <name type="scientific">Neomoorella glycerini</name>
    <dbReference type="NCBI Taxonomy" id="55779"/>
    <lineage>
        <taxon>Bacteria</taxon>
        <taxon>Bacillati</taxon>
        <taxon>Bacillota</taxon>
        <taxon>Clostridia</taxon>
        <taxon>Neomoorellales</taxon>
        <taxon>Neomoorellaceae</taxon>
        <taxon>Neomoorella</taxon>
    </lineage>
</organism>
<dbReference type="EMBL" id="CP046244">
    <property type="protein sequence ID" value="QGP92599.1"/>
    <property type="molecule type" value="Genomic_DNA"/>
</dbReference>
<dbReference type="InterPro" id="IPR053737">
    <property type="entry name" value="Type_II_TA_Toxin"/>
</dbReference>
<keyword evidence="2" id="KW-1185">Reference proteome</keyword>
<protein>
    <submittedName>
        <fullName evidence="1">Uncharacterized protein</fullName>
    </submittedName>
</protein>
<reference evidence="1 2" key="1">
    <citation type="submission" date="2019-11" db="EMBL/GenBank/DDBJ databases">
        <title>Genome sequence of Moorella glycerini DSM11254.</title>
        <authorList>
            <person name="Poehlein A."/>
            <person name="Boeer T."/>
            <person name="Daniel R."/>
        </authorList>
    </citation>
    <scope>NUCLEOTIDE SEQUENCE [LARGE SCALE GENOMIC DNA]</scope>
    <source>
        <strain evidence="1 2">DSM 11254</strain>
    </source>
</reference>
<name>A0A6I5ZSB4_9FIRM</name>
<gene>
    <name evidence="1" type="ORF">MGLY_19850</name>
</gene>